<dbReference type="PROSITE" id="PS50181">
    <property type="entry name" value="FBOX"/>
    <property type="match status" value="1"/>
</dbReference>
<proteinExistence type="predicted"/>
<dbReference type="Proteomes" id="UP000075243">
    <property type="component" value="Unassembled WGS sequence"/>
</dbReference>
<name>A0A151S7L7_CAJCA</name>
<dbReference type="InterPro" id="IPR001810">
    <property type="entry name" value="F-box_dom"/>
</dbReference>
<reference evidence="2" key="1">
    <citation type="journal article" date="2012" name="Nat. Biotechnol.">
        <title>Draft genome sequence of pigeonpea (Cajanus cajan), an orphan legume crop of resource-poor farmers.</title>
        <authorList>
            <person name="Varshney R.K."/>
            <person name="Chen W."/>
            <person name="Li Y."/>
            <person name="Bharti A.K."/>
            <person name="Saxena R.K."/>
            <person name="Schlueter J.A."/>
            <person name="Donoghue M.T."/>
            <person name="Azam S."/>
            <person name="Fan G."/>
            <person name="Whaley A.M."/>
            <person name="Farmer A.D."/>
            <person name="Sheridan J."/>
            <person name="Iwata A."/>
            <person name="Tuteja R."/>
            <person name="Penmetsa R.V."/>
            <person name="Wu W."/>
            <person name="Upadhyaya H.D."/>
            <person name="Yang S.P."/>
            <person name="Shah T."/>
            <person name="Saxena K.B."/>
            <person name="Michael T."/>
            <person name="McCombie W.R."/>
            <person name="Yang B."/>
            <person name="Zhang G."/>
            <person name="Yang H."/>
            <person name="Wang J."/>
            <person name="Spillane C."/>
            <person name="Cook D.R."/>
            <person name="May G.D."/>
            <person name="Xu X."/>
            <person name="Jackson S.A."/>
        </authorList>
    </citation>
    <scope>NUCLEOTIDE SEQUENCE [LARGE SCALE GENOMIC DNA]</scope>
</reference>
<dbReference type="SUPFAM" id="SSF81383">
    <property type="entry name" value="F-box domain"/>
    <property type="match status" value="1"/>
</dbReference>
<keyword evidence="3" id="KW-1185">Reference proteome</keyword>
<evidence type="ECO:0000259" key="1">
    <source>
        <dbReference type="PROSITE" id="PS50181"/>
    </source>
</evidence>
<sequence>MSNPILPEELMVEVFSRVPVRDLIRFKCVSKWCCSLVVDPKFIKLHYQRSSKNAHILLTFNNNGYENQYCAPCSVH</sequence>
<dbReference type="EMBL" id="KQ483448">
    <property type="protein sequence ID" value="KYP50792.1"/>
    <property type="molecule type" value="Genomic_DNA"/>
</dbReference>
<dbReference type="Gene3D" id="1.20.1280.50">
    <property type="match status" value="1"/>
</dbReference>
<dbReference type="AlphaFoldDB" id="A0A151S7L7"/>
<feature type="domain" description="F-box" evidence="1">
    <location>
        <begin position="1"/>
        <end position="50"/>
    </location>
</feature>
<protein>
    <submittedName>
        <fullName evidence="2">F-box protein At3g49450 family</fullName>
    </submittedName>
</protein>
<evidence type="ECO:0000313" key="3">
    <source>
        <dbReference type="Proteomes" id="UP000075243"/>
    </source>
</evidence>
<gene>
    <name evidence="2" type="ORF">KK1_027356</name>
</gene>
<dbReference type="InterPro" id="IPR050796">
    <property type="entry name" value="SCF_F-box_component"/>
</dbReference>
<dbReference type="PANTHER" id="PTHR31672">
    <property type="entry name" value="BNACNNG10540D PROTEIN"/>
    <property type="match status" value="1"/>
</dbReference>
<dbReference type="Pfam" id="PF00646">
    <property type="entry name" value="F-box"/>
    <property type="match status" value="1"/>
</dbReference>
<dbReference type="SMART" id="SM00256">
    <property type="entry name" value="FBOX"/>
    <property type="match status" value="1"/>
</dbReference>
<evidence type="ECO:0000313" key="2">
    <source>
        <dbReference type="EMBL" id="KYP50792.1"/>
    </source>
</evidence>
<accession>A0A151S7L7</accession>
<organism evidence="2 3">
    <name type="scientific">Cajanus cajan</name>
    <name type="common">Pigeon pea</name>
    <name type="synonym">Cajanus indicus</name>
    <dbReference type="NCBI Taxonomy" id="3821"/>
    <lineage>
        <taxon>Eukaryota</taxon>
        <taxon>Viridiplantae</taxon>
        <taxon>Streptophyta</taxon>
        <taxon>Embryophyta</taxon>
        <taxon>Tracheophyta</taxon>
        <taxon>Spermatophyta</taxon>
        <taxon>Magnoliopsida</taxon>
        <taxon>eudicotyledons</taxon>
        <taxon>Gunneridae</taxon>
        <taxon>Pentapetalae</taxon>
        <taxon>rosids</taxon>
        <taxon>fabids</taxon>
        <taxon>Fabales</taxon>
        <taxon>Fabaceae</taxon>
        <taxon>Papilionoideae</taxon>
        <taxon>50 kb inversion clade</taxon>
        <taxon>NPAAA clade</taxon>
        <taxon>indigoferoid/millettioid clade</taxon>
        <taxon>Phaseoleae</taxon>
        <taxon>Cajanus</taxon>
    </lineage>
</organism>
<dbReference type="PANTHER" id="PTHR31672:SF13">
    <property type="entry name" value="F-BOX PROTEIN CPR30-LIKE"/>
    <property type="match status" value="1"/>
</dbReference>
<dbReference type="Gramene" id="C.cajan_27033.t">
    <property type="protein sequence ID" value="C.cajan_27033.t.cds1"/>
    <property type="gene ID" value="C.cajan_27033"/>
</dbReference>
<dbReference type="InterPro" id="IPR036047">
    <property type="entry name" value="F-box-like_dom_sf"/>
</dbReference>